<accession>A0A317PZD7</accession>
<evidence type="ECO:0000313" key="2">
    <source>
        <dbReference type="EMBL" id="PWW09175.1"/>
    </source>
</evidence>
<dbReference type="Pfam" id="PF06092">
    <property type="entry name" value="DUF943"/>
    <property type="match status" value="1"/>
</dbReference>
<keyword evidence="3" id="KW-1185">Reference proteome</keyword>
<keyword evidence="1" id="KW-1133">Transmembrane helix</keyword>
<dbReference type="Proteomes" id="UP000246744">
    <property type="component" value="Unassembled WGS sequence"/>
</dbReference>
<evidence type="ECO:0000256" key="1">
    <source>
        <dbReference type="SAM" id="Phobius"/>
    </source>
</evidence>
<organism evidence="2 3">
    <name type="scientific">Mangrovibacter plantisponsor</name>
    <dbReference type="NCBI Taxonomy" id="451513"/>
    <lineage>
        <taxon>Bacteria</taxon>
        <taxon>Pseudomonadati</taxon>
        <taxon>Pseudomonadota</taxon>
        <taxon>Gammaproteobacteria</taxon>
        <taxon>Enterobacterales</taxon>
        <taxon>Enterobacteriaceae</taxon>
        <taxon>Mangrovibacter</taxon>
    </lineage>
</organism>
<protein>
    <submittedName>
        <fullName evidence="2">Uncharacterized protein DUF3289</fullName>
    </submittedName>
</protein>
<dbReference type="InterPro" id="IPR010351">
    <property type="entry name" value="DUF943"/>
</dbReference>
<gene>
    <name evidence="2" type="ORF">DES37_106299</name>
</gene>
<keyword evidence="1" id="KW-0812">Transmembrane</keyword>
<name>A0A317PZD7_9ENTR</name>
<dbReference type="OrthoDB" id="5873202at2"/>
<dbReference type="Pfam" id="PF11692">
    <property type="entry name" value="DUF3289"/>
    <property type="match status" value="1"/>
</dbReference>
<keyword evidence="1" id="KW-0472">Membrane</keyword>
<dbReference type="EMBL" id="QGTS01000006">
    <property type="protein sequence ID" value="PWW09175.1"/>
    <property type="molecule type" value="Genomic_DNA"/>
</dbReference>
<sequence length="210" mass="24417">MRIILLISSRPEPIKRTSNEKHISKRECEQILFNEFRALPGVFSFYGQYKGLIVEMFNMRVKLIGITAFAFIIVAIIAFFRPVDIVAVHSESDASVILVKNFPYIDKGKINWWLENKSNITSQYHLPLSSPGNFYRVSFLDFGDGYKKLGKEDRICFDDMKTDVNCVDKNVIFSVDKNVDGQFFFHTYNGQYRLTAKGEVQEYKDNFYVK</sequence>
<dbReference type="AlphaFoldDB" id="A0A317PZD7"/>
<proteinExistence type="predicted"/>
<comment type="caution">
    <text evidence="2">The sequence shown here is derived from an EMBL/GenBank/DDBJ whole genome shotgun (WGS) entry which is preliminary data.</text>
</comment>
<dbReference type="InterPro" id="IPR017483">
    <property type="entry name" value="CHP03034"/>
</dbReference>
<evidence type="ECO:0000313" key="3">
    <source>
        <dbReference type="Proteomes" id="UP000246744"/>
    </source>
</evidence>
<feature type="transmembrane region" description="Helical" evidence="1">
    <location>
        <begin position="63"/>
        <end position="80"/>
    </location>
</feature>
<reference evidence="2 3" key="1">
    <citation type="submission" date="2018-05" db="EMBL/GenBank/DDBJ databases">
        <title>Genomic Encyclopedia of Type Strains, Phase IV (KMG-IV): sequencing the most valuable type-strain genomes for metagenomic binning, comparative biology and taxonomic classification.</title>
        <authorList>
            <person name="Goeker M."/>
        </authorList>
    </citation>
    <scope>NUCLEOTIDE SEQUENCE [LARGE SCALE GENOMIC DNA]</scope>
    <source>
        <strain evidence="2 3">DSM 19579</strain>
    </source>
</reference>